<comment type="similarity">
    <text evidence="1">Belongs to the thioredoxin family.</text>
</comment>
<evidence type="ECO:0000256" key="5">
    <source>
        <dbReference type="ARBA" id="ARBA00023284"/>
    </source>
</evidence>
<dbReference type="Pfam" id="PF14559">
    <property type="entry name" value="TPR_19"/>
    <property type="match status" value="1"/>
</dbReference>
<sequence>MLELGSSSAAPAGDLVKDVSEATFMADVVEASRTTPVIVDFWAPWCGPCRALGPALEAAVKAQKGKVRMAKVNVDENQMIAAQMRIQSIPAVYAFVDGQPVDGFMGALPPAEVEAFVKRVAALGSPDAGMEEALAAAEEMLAEGQFADAAQVFRAILEEDPENLDAVGGLARAHLAAGEIDRARAALDAVPPARRDAAPIAAARAQIELAELSAGAGEEGELRARLAADPDDHEARLALADALIAKGDAEGAIDELLELFRRDREWNDQAARNRLLKLFDSLGPKNPAVARGRRRLTSMIYA</sequence>
<dbReference type="FunFam" id="3.40.30.10:FF:000001">
    <property type="entry name" value="Thioredoxin"/>
    <property type="match status" value="1"/>
</dbReference>
<gene>
    <name evidence="8" type="ORF">SAMN05216200_10586</name>
</gene>
<dbReference type="NCBIfam" id="TIGR01068">
    <property type="entry name" value="thioredoxin"/>
    <property type="match status" value="1"/>
</dbReference>
<dbReference type="Gene3D" id="1.25.40.10">
    <property type="entry name" value="Tetratricopeptide repeat domain"/>
    <property type="match status" value="2"/>
</dbReference>
<keyword evidence="3" id="KW-0249">Electron transport</keyword>
<dbReference type="STRING" id="1189325.SAMN04488119_10587"/>
<dbReference type="GO" id="GO:0045454">
    <property type="term" value="P:cell redox homeostasis"/>
    <property type="evidence" value="ECO:0007669"/>
    <property type="project" value="TreeGrafter"/>
</dbReference>
<evidence type="ECO:0000256" key="3">
    <source>
        <dbReference type="ARBA" id="ARBA00022982"/>
    </source>
</evidence>
<dbReference type="GO" id="GO:0015035">
    <property type="term" value="F:protein-disulfide reductase activity"/>
    <property type="evidence" value="ECO:0007669"/>
    <property type="project" value="UniProtKB-UniRule"/>
</dbReference>
<dbReference type="InterPro" id="IPR011990">
    <property type="entry name" value="TPR-like_helical_dom_sf"/>
</dbReference>
<dbReference type="SUPFAM" id="SSF48452">
    <property type="entry name" value="TPR-like"/>
    <property type="match status" value="1"/>
</dbReference>
<dbReference type="PANTHER" id="PTHR45663:SF11">
    <property type="entry name" value="GEO12009P1"/>
    <property type="match status" value="1"/>
</dbReference>
<dbReference type="GO" id="GO:0006950">
    <property type="term" value="P:response to stress"/>
    <property type="evidence" value="ECO:0007669"/>
    <property type="project" value="UniProtKB-ARBA"/>
</dbReference>
<dbReference type="PROSITE" id="PS51352">
    <property type="entry name" value="THIOREDOXIN_2"/>
    <property type="match status" value="1"/>
</dbReference>
<protein>
    <recommendedName>
        <fullName evidence="6">Thioredoxin</fullName>
    </recommendedName>
</protein>
<keyword evidence="4" id="KW-1015">Disulfide bond</keyword>
<dbReference type="EMBL" id="FRDL01000005">
    <property type="protein sequence ID" value="SHN67257.1"/>
    <property type="molecule type" value="Genomic_DNA"/>
</dbReference>
<evidence type="ECO:0000256" key="6">
    <source>
        <dbReference type="NCBIfam" id="TIGR01068"/>
    </source>
</evidence>
<keyword evidence="2" id="KW-0813">Transport</keyword>
<dbReference type="PROSITE" id="PS00194">
    <property type="entry name" value="THIOREDOXIN_1"/>
    <property type="match status" value="1"/>
</dbReference>
<keyword evidence="5" id="KW-0676">Redox-active center</keyword>
<evidence type="ECO:0000256" key="4">
    <source>
        <dbReference type="ARBA" id="ARBA00023157"/>
    </source>
</evidence>
<evidence type="ECO:0000259" key="7">
    <source>
        <dbReference type="PROSITE" id="PS51352"/>
    </source>
</evidence>
<accession>A0A1M7T984</accession>
<evidence type="ECO:0000313" key="8">
    <source>
        <dbReference type="EMBL" id="SHN67257.1"/>
    </source>
</evidence>
<dbReference type="OrthoDB" id="9790390at2"/>
<evidence type="ECO:0000256" key="2">
    <source>
        <dbReference type="ARBA" id="ARBA00022448"/>
    </source>
</evidence>
<name>A0A1M7T984_9RHOB</name>
<dbReference type="SUPFAM" id="SSF52833">
    <property type="entry name" value="Thioredoxin-like"/>
    <property type="match status" value="1"/>
</dbReference>
<evidence type="ECO:0000313" key="9">
    <source>
        <dbReference type="Proteomes" id="UP000184066"/>
    </source>
</evidence>
<dbReference type="Pfam" id="PF14561">
    <property type="entry name" value="TPR_20"/>
    <property type="match status" value="1"/>
</dbReference>
<dbReference type="InterPro" id="IPR017937">
    <property type="entry name" value="Thioredoxin_CS"/>
</dbReference>
<dbReference type="GO" id="GO:0005829">
    <property type="term" value="C:cytosol"/>
    <property type="evidence" value="ECO:0007669"/>
    <property type="project" value="TreeGrafter"/>
</dbReference>
<keyword evidence="9" id="KW-1185">Reference proteome</keyword>
<feature type="domain" description="Thioredoxin" evidence="7">
    <location>
        <begin position="4"/>
        <end position="122"/>
    </location>
</feature>
<dbReference type="AlphaFoldDB" id="A0A1M7T984"/>
<dbReference type="Pfam" id="PF00085">
    <property type="entry name" value="Thioredoxin"/>
    <property type="match status" value="1"/>
</dbReference>
<dbReference type="RefSeq" id="WP_072747296.1">
    <property type="nucleotide sequence ID" value="NZ_FOHL01000005.1"/>
</dbReference>
<organism evidence="8 9">
    <name type="scientific">Oceanicella actignis</name>
    <dbReference type="NCBI Taxonomy" id="1189325"/>
    <lineage>
        <taxon>Bacteria</taxon>
        <taxon>Pseudomonadati</taxon>
        <taxon>Pseudomonadota</taxon>
        <taxon>Alphaproteobacteria</taxon>
        <taxon>Rhodobacterales</taxon>
        <taxon>Paracoccaceae</taxon>
        <taxon>Oceanicella</taxon>
    </lineage>
</organism>
<evidence type="ECO:0000256" key="1">
    <source>
        <dbReference type="ARBA" id="ARBA00008987"/>
    </source>
</evidence>
<dbReference type="InterPro" id="IPR036249">
    <property type="entry name" value="Thioredoxin-like_sf"/>
</dbReference>
<dbReference type="CDD" id="cd02947">
    <property type="entry name" value="TRX_family"/>
    <property type="match status" value="1"/>
</dbReference>
<reference evidence="8 9" key="1">
    <citation type="submission" date="2016-12" db="EMBL/GenBank/DDBJ databases">
        <authorList>
            <person name="Song W.-J."/>
            <person name="Kurnit D.M."/>
        </authorList>
    </citation>
    <scope>NUCLEOTIDE SEQUENCE [LARGE SCALE GENOMIC DNA]</scope>
    <source>
        <strain evidence="8 9">CGMCC 1.10808</strain>
    </source>
</reference>
<proteinExistence type="inferred from homology"/>
<dbReference type="InterPro" id="IPR013766">
    <property type="entry name" value="Thioredoxin_domain"/>
</dbReference>
<dbReference type="Proteomes" id="UP000184066">
    <property type="component" value="Unassembled WGS sequence"/>
</dbReference>
<dbReference type="PANTHER" id="PTHR45663">
    <property type="entry name" value="GEO12009P1"/>
    <property type="match status" value="1"/>
</dbReference>
<dbReference type="Gene3D" id="3.40.30.10">
    <property type="entry name" value="Glutaredoxin"/>
    <property type="match status" value="1"/>
</dbReference>
<dbReference type="InterPro" id="IPR005746">
    <property type="entry name" value="Thioredoxin"/>
</dbReference>